<protein>
    <submittedName>
        <fullName evidence="2">Uncharacterized protein</fullName>
    </submittedName>
</protein>
<dbReference type="AlphaFoldDB" id="A0AAE5A9W9"/>
<reference evidence="2" key="1">
    <citation type="submission" date="2023-10" db="EMBL/GenBank/DDBJ databases">
        <title>Mycolicibacterium fortuitum clinical isolates causing pulmonary infections in humans.</title>
        <authorList>
            <person name="Mejia-Ponce P.M."/>
            <person name="Zenteno-Cuevas R."/>
            <person name="Licona-Cassani C."/>
        </authorList>
    </citation>
    <scope>NUCLEOTIDE SEQUENCE</scope>
    <source>
        <strain evidence="2">M8</strain>
    </source>
</reference>
<feature type="region of interest" description="Disordered" evidence="1">
    <location>
        <begin position="24"/>
        <end position="63"/>
    </location>
</feature>
<proteinExistence type="predicted"/>
<accession>A0AAE5A9W9</accession>
<sequence length="63" mass="6855">MKFCVVNVTLVMTDGPFGGLLGADRIRPPEPHDTGTDGDAKPTGFRFDTATGSTTGPRWRRFE</sequence>
<evidence type="ECO:0000256" key="1">
    <source>
        <dbReference type="SAM" id="MobiDB-lite"/>
    </source>
</evidence>
<gene>
    <name evidence="2" type="ORF">R4485_01360</name>
</gene>
<name>A0AAE5A9W9_MYCFO</name>
<dbReference type="Proteomes" id="UP001186041">
    <property type="component" value="Unassembled WGS sequence"/>
</dbReference>
<organism evidence="2 3">
    <name type="scientific">Mycolicibacterium fortuitum</name>
    <name type="common">Mycobacterium fortuitum</name>
    <dbReference type="NCBI Taxonomy" id="1766"/>
    <lineage>
        <taxon>Bacteria</taxon>
        <taxon>Bacillati</taxon>
        <taxon>Actinomycetota</taxon>
        <taxon>Actinomycetes</taxon>
        <taxon>Mycobacteriales</taxon>
        <taxon>Mycobacteriaceae</taxon>
        <taxon>Mycolicibacterium</taxon>
    </lineage>
</organism>
<dbReference type="RefSeq" id="WP_317721538.1">
    <property type="nucleotide sequence ID" value="NZ_JAWLVK010000001.1"/>
</dbReference>
<evidence type="ECO:0000313" key="3">
    <source>
        <dbReference type="Proteomes" id="UP001186041"/>
    </source>
</evidence>
<feature type="compositionally biased region" description="Basic and acidic residues" evidence="1">
    <location>
        <begin position="24"/>
        <end position="40"/>
    </location>
</feature>
<evidence type="ECO:0000313" key="2">
    <source>
        <dbReference type="EMBL" id="MDV7288806.1"/>
    </source>
</evidence>
<dbReference type="EMBL" id="JAWLVV010000001">
    <property type="protein sequence ID" value="MDV7288806.1"/>
    <property type="molecule type" value="Genomic_DNA"/>
</dbReference>
<comment type="caution">
    <text evidence="2">The sequence shown here is derived from an EMBL/GenBank/DDBJ whole genome shotgun (WGS) entry which is preliminary data.</text>
</comment>